<evidence type="ECO:0000313" key="5">
    <source>
        <dbReference type="EMBL" id="KJB63425.1"/>
    </source>
</evidence>
<keyword evidence="2 4" id="KW-0808">Transferase</keyword>
<reference evidence="5 6" key="1">
    <citation type="journal article" date="2012" name="Nature">
        <title>Repeated polyploidization of Gossypium genomes and the evolution of spinnable cotton fibres.</title>
        <authorList>
            <person name="Paterson A.H."/>
            <person name="Wendel J.F."/>
            <person name="Gundlach H."/>
            <person name="Guo H."/>
            <person name="Jenkins J."/>
            <person name="Jin D."/>
            <person name="Llewellyn D."/>
            <person name="Showmaker K.C."/>
            <person name="Shu S."/>
            <person name="Udall J."/>
            <person name="Yoo M.J."/>
            <person name="Byers R."/>
            <person name="Chen W."/>
            <person name="Doron-Faigenboim A."/>
            <person name="Duke M.V."/>
            <person name="Gong L."/>
            <person name="Grimwood J."/>
            <person name="Grover C."/>
            <person name="Grupp K."/>
            <person name="Hu G."/>
            <person name="Lee T.H."/>
            <person name="Li J."/>
            <person name="Lin L."/>
            <person name="Liu T."/>
            <person name="Marler B.S."/>
            <person name="Page J.T."/>
            <person name="Roberts A.W."/>
            <person name="Romanel E."/>
            <person name="Sanders W.S."/>
            <person name="Szadkowski E."/>
            <person name="Tan X."/>
            <person name="Tang H."/>
            <person name="Xu C."/>
            <person name="Wang J."/>
            <person name="Wang Z."/>
            <person name="Zhang D."/>
            <person name="Zhang L."/>
            <person name="Ashrafi H."/>
            <person name="Bedon F."/>
            <person name="Bowers J.E."/>
            <person name="Brubaker C.L."/>
            <person name="Chee P.W."/>
            <person name="Das S."/>
            <person name="Gingle A.R."/>
            <person name="Haigler C.H."/>
            <person name="Harker D."/>
            <person name="Hoffmann L.V."/>
            <person name="Hovav R."/>
            <person name="Jones D.C."/>
            <person name="Lemke C."/>
            <person name="Mansoor S."/>
            <person name="ur Rahman M."/>
            <person name="Rainville L.N."/>
            <person name="Rambani A."/>
            <person name="Reddy U.K."/>
            <person name="Rong J.K."/>
            <person name="Saranga Y."/>
            <person name="Scheffler B.E."/>
            <person name="Scheffler J.A."/>
            <person name="Stelly D.M."/>
            <person name="Triplett B.A."/>
            <person name="Van Deynze A."/>
            <person name="Vaslin M.F."/>
            <person name="Waghmare V.N."/>
            <person name="Walford S.A."/>
            <person name="Wright R.J."/>
            <person name="Zaki E.A."/>
            <person name="Zhang T."/>
            <person name="Dennis E.S."/>
            <person name="Mayer K.F."/>
            <person name="Peterson D.G."/>
            <person name="Rokhsar D.S."/>
            <person name="Wang X."/>
            <person name="Schmutz J."/>
        </authorList>
    </citation>
    <scope>NUCLEOTIDE SEQUENCE [LARGE SCALE GENOMIC DNA]</scope>
</reference>
<dbReference type="Pfam" id="PF03141">
    <property type="entry name" value="Methyltransf_29"/>
    <property type="match status" value="1"/>
</dbReference>
<dbReference type="PANTHER" id="PTHR10108:SF1119">
    <property type="entry name" value="METHYLTRANSFERASE PMT2-RELATED"/>
    <property type="match status" value="1"/>
</dbReference>
<name>A0A0D2V394_GOSRA</name>
<keyword evidence="6" id="KW-1185">Reference proteome</keyword>
<dbReference type="STRING" id="29730.A0A0D2V394"/>
<dbReference type="EC" id="2.1.1.-" evidence="4"/>
<dbReference type="GO" id="GO:0032259">
    <property type="term" value="P:methylation"/>
    <property type="evidence" value="ECO:0007669"/>
    <property type="project" value="UniProtKB-KW"/>
</dbReference>
<evidence type="ECO:0000256" key="1">
    <source>
        <dbReference type="ARBA" id="ARBA00022603"/>
    </source>
</evidence>
<evidence type="ECO:0000256" key="2">
    <source>
        <dbReference type="ARBA" id="ARBA00022679"/>
    </source>
</evidence>
<dbReference type="GO" id="GO:0016020">
    <property type="term" value="C:membrane"/>
    <property type="evidence" value="ECO:0007669"/>
    <property type="project" value="UniProtKB-SubCell"/>
</dbReference>
<evidence type="ECO:0000256" key="4">
    <source>
        <dbReference type="RuleBase" id="RU366043"/>
    </source>
</evidence>
<dbReference type="GO" id="GO:0005768">
    <property type="term" value="C:endosome"/>
    <property type="evidence" value="ECO:0007669"/>
    <property type="project" value="TreeGrafter"/>
</dbReference>
<evidence type="ECO:0000313" key="6">
    <source>
        <dbReference type="Proteomes" id="UP000032304"/>
    </source>
</evidence>
<dbReference type="PANTHER" id="PTHR10108">
    <property type="entry name" value="SAM-DEPENDENT METHYLTRANSFERASE"/>
    <property type="match status" value="1"/>
</dbReference>
<sequence>MLGQSLWKTRPALWSFSKFSPIARKENKILHSRIEAMHIQFAKKDRGSALAELVTVSGIGNNWCESFSMYPRTYDLIHANGVFSLYQDKYFSYPYFSSVLCFIRNQSCHSAYNSIHTSTVAMLHHLSLLKLRNNKW</sequence>
<dbReference type="Gramene" id="KJB63425">
    <property type="protein sequence ID" value="KJB63425"/>
    <property type="gene ID" value="B456_010G193500"/>
</dbReference>
<dbReference type="AlphaFoldDB" id="A0A0D2V394"/>
<gene>
    <name evidence="5" type="ORF">B456_010G193500</name>
</gene>
<keyword evidence="1 4" id="KW-0489">Methyltransferase</keyword>
<comment type="similarity">
    <text evidence="4">Belongs to the methyltransferase superfamily.</text>
</comment>
<organism evidence="5 6">
    <name type="scientific">Gossypium raimondii</name>
    <name type="common">Peruvian cotton</name>
    <name type="synonym">Gossypium klotzschianum subsp. raimondii</name>
    <dbReference type="NCBI Taxonomy" id="29730"/>
    <lineage>
        <taxon>Eukaryota</taxon>
        <taxon>Viridiplantae</taxon>
        <taxon>Streptophyta</taxon>
        <taxon>Embryophyta</taxon>
        <taxon>Tracheophyta</taxon>
        <taxon>Spermatophyta</taxon>
        <taxon>Magnoliopsida</taxon>
        <taxon>eudicotyledons</taxon>
        <taxon>Gunneridae</taxon>
        <taxon>Pentapetalae</taxon>
        <taxon>rosids</taxon>
        <taxon>malvids</taxon>
        <taxon>Malvales</taxon>
        <taxon>Malvaceae</taxon>
        <taxon>Malvoideae</taxon>
        <taxon>Gossypium</taxon>
    </lineage>
</organism>
<dbReference type="Proteomes" id="UP000032304">
    <property type="component" value="Chromosome 10"/>
</dbReference>
<protein>
    <recommendedName>
        <fullName evidence="4">Methyltransferase</fullName>
        <ecNumber evidence="4">2.1.1.-</ecNumber>
    </recommendedName>
</protein>
<keyword evidence="3 4" id="KW-0325">Glycoprotein</keyword>
<evidence type="ECO:0000256" key="3">
    <source>
        <dbReference type="ARBA" id="ARBA00023180"/>
    </source>
</evidence>
<keyword evidence="4" id="KW-0812">Transmembrane</keyword>
<dbReference type="GO" id="GO:0008168">
    <property type="term" value="F:methyltransferase activity"/>
    <property type="evidence" value="ECO:0007669"/>
    <property type="project" value="UniProtKB-UniRule"/>
</dbReference>
<dbReference type="InterPro" id="IPR004159">
    <property type="entry name" value="Put_SAM_MeTrfase"/>
</dbReference>
<comment type="subcellular location">
    <subcellularLocation>
        <location evidence="4">Membrane</location>
        <topology evidence="4">Single-pass type II membrane protein</topology>
    </subcellularLocation>
</comment>
<accession>A0A0D2V394</accession>
<keyword evidence="4" id="KW-0735">Signal-anchor</keyword>
<dbReference type="EMBL" id="CM001749">
    <property type="protein sequence ID" value="KJB63425.1"/>
    <property type="molecule type" value="Genomic_DNA"/>
</dbReference>
<proteinExistence type="inferred from homology"/>
<dbReference type="GO" id="GO:0005802">
    <property type="term" value="C:trans-Golgi network"/>
    <property type="evidence" value="ECO:0007669"/>
    <property type="project" value="TreeGrafter"/>
</dbReference>